<dbReference type="PROSITE" id="PS51257">
    <property type="entry name" value="PROKAR_LIPOPROTEIN"/>
    <property type="match status" value="1"/>
</dbReference>
<dbReference type="AlphaFoldDB" id="A0AAW8JML4"/>
<comment type="caution">
    <text evidence="1">The sequence shown here is derived from an EMBL/GenBank/DDBJ whole genome shotgun (WGS) entry which is preliminary data.</text>
</comment>
<evidence type="ECO:0000313" key="1">
    <source>
        <dbReference type="EMBL" id="MDQ9072493.1"/>
    </source>
</evidence>
<reference evidence="1" key="1">
    <citation type="submission" date="2023-08" db="EMBL/GenBank/DDBJ databases">
        <title>Emergence of clinically-relevant ST2 carbapenem-resistant Acinetobacter baumannii strains in hospital sewages in Zhejiang, East of China.</title>
        <authorList>
            <person name="Kaichao C."/>
            <person name="Zhang R."/>
        </authorList>
    </citation>
    <scope>NUCLEOTIDE SEQUENCE</scope>
    <source>
        <strain evidence="1">M-SY-60</strain>
    </source>
</reference>
<dbReference type="Proteomes" id="UP001243195">
    <property type="component" value="Unassembled WGS sequence"/>
</dbReference>
<gene>
    <name evidence="1" type="ORF">RFH51_13615</name>
</gene>
<organism evidence="1 2">
    <name type="scientific">Acinetobacter gerneri</name>
    <dbReference type="NCBI Taxonomy" id="202952"/>
    <lineage>
        <taxon>Bacteria</taxon>
        <taxon>Pseudomonadati</taxon>
        <taxon>Pseudomonadota</taxon>
        <taxon>Gammaproteobacteria</taxon>
        <taxon>Moraxellales</taxon>
        <taxon>Moraxellaceae</taxon>
        <taxon>Acinetobacter</taxon>
    </lineage>
</organism>
<dbReference type="RefSeq" id="WP_308956292.1">
    <property type="nucleotide sequence ID" value="NZ_JAVICY010000014.1"/>
</dbReference>
<sequence>MKHIALILIFSSFLISGCGQKQKKAEDAKQISEWSCTHPENLQQIESTLKNDYLKKIDKKILQENAYTADQDILNKINRGLSFKINQVRTLTADTSKTNKLECEGQIIVQFPKGLQQRAENAFTERNDCYEDCYERENPINLRDYIEEQAANLVLENDQLKGKFNFQIIKTDKDGYSLNVNNQENVISSVSEIALHAVLYKAYVNENKMLKERDSIDKKQDVVQKELAQKVMDIRQKELDLDKKKQVELLNQTWDLFSNEQKEQLKQEQKDWFEKRDVDCQVLAQRYNIYRDDDTEVYQKQSNYWDNAMIEQSQQMQYTKCFNSRTQDRIESLKKQLN</sequence>
<accession>A0AAW8JML4</accession>
<name>A0AAW8JML4_9GAMM</name>
<evidence type="ECO:0000313" key="2">
    <source>
        <dbReference type="Proteomes" id="UP001243195"/>
    </source>
</evidence>
<protein>
    <submittedName>
        <fullName evidence="1">DUF1311 domain-containing protein</fullName>
    </submittedName>
</protein>
<proteinExistence type="predicted"/>
<dbReference type="EMBL" id="JAVIDA010000021">
    <property type="protein sequence ID" value="MDQ9072493.1"/>
    <property type="molecule type" value="Genomic_DNA"/>
</dbReference>